<dbReference type="SUPFAM" id="SSF88723">
    <property type="entry name" value="PIN domain-like"/>
    <property type="match status" value="1"/>
</dbReference>
<keyword evidence="2 8" id="KW-1277">Toxin-antitoxin system</keyword>
<organism evidence="10 11">
    <name type="scientific">Jiangella rhizosphaerae</name>
    <dbReference type="NCBI Taxonomy" id="2293569"/>
    <lineage>
        <taxon>Bacteria</taxon>
        <taxon>Bacillati</taxon>
        <taxon>Actinomycetota</taxon>
        <taxon>Actinomycetes</taxon>
        <taxon>Jiangellales</taxon>
        <taxon>Jiangellaceae</taxon>
        <taxon>Jiangella</taxon>
    </lineage>
</organism>
<accession>A0A418KUL9</accession>
<dbReference type="GO" id="GO:0016787">
    <property type="term" value="F:hydrolase activity"/>
    <property type="evidence" value="ECO:0007669"/>
    <property type="project" value="UniProtKB-KW"/>
</dbReference>
<dbReference type="InterPro" id="IPR029060">
    <property type="entry name" value="PIN-like_dom_sf"/>
</dbReference>
<feature type="binding site" evidence="8">
    <location>
        <position position="30"/>
    </location>
    <ligand>
        <name>Mg(2+)</name>
        <dbReference type="ChEBI" id="CHEBI:18420"/>
    </ligand>
</feature>
<protein>
    <recommendedName>
        <fullName evidence="8">Ribonuclease VapC</fullName>
        <shortName evidence="8">RNase VapC</shortName>
        <ecNumber evidence="8">3.1.-.-</ecNumber>
    </recommendedName>
    <alternativeName>
        <fullName evidence="8">Toxin VapC</fullName>
    </alternativeName>
</protein>
<evidence type="ECO:0000256" key="6">
    <source>
        <dbReference type="ARBA" id="ARBA00022842"/>
    </source>
</evidence>
<comment type="function">
    <text evidence="8">Toxic component of a toxin-antitoxin (TA) system. An RNase.</text>
</comment>
<evidence type="ECO:0000256" key="2">
    <source>
        <dbReference type="ARBA" id="ARBA00022649"/>
    </source>
</evidence>
<keyword evidence="8" id="KW-0800">Toxin</keyword>
<keyword evidence="3 8" id="KW-0540">Nuclease</keyword>
<dbReference type="GO" id="GO:0090729">
    <property type="term" value="F:toxin activity"/>
    <property type="evidence" value="ECO:0007669"/>
    <property type="project" value="UniProtKB-KW"/>
</dbReference>
<keyword evidence="4 8" id="KW-0479">Metal-binding</keyword>
<comment type="caution">
    <text evidence="10">The sequence shown here is derived from an EMBL/GenBank/DDBJ whole genome shotgun (WGS) entry which is preliminary data.</text>
</comment>
<evidence type="ECO:0000259" key="9">
    <source>
        <dbReference type="Pfam" id="PF01850"/>
    </source>
</evidence>
<gene>
    <name evidence="8" type="primary">vapC</name>
    <name evidence="10" type="ORF">DY240_05605</name>
</gene>
<dbReference type="OrthoDB" id="3257696at2"/>
<evidence type="ECO:0000256" key="8">
    <source>
        <dbReference type="HAMAP-Rule" id="MF_00265"/>
    </source>
</evidence>
<dbReference type="Pfam" id="PF01850">
    <property type="entry name" value="PIN"/>
    <property type="match status" value="1"/>
</dbReference>
<evidence type="ECO:0000256" key="3">
    <source>
        <dbReference type="ARBA" id="ARBA00022722"/>
    </source>
</evidence>
<dbReference type="PANTHER" id="PTHR33653:SF1">
    <property type="entry name" value="RIBONUCLEASE VAPC2"/>
    <property type="match status" value="1"/>
</dbReference>
<dbReference type="AlphaFoldDB" id="A0A418KUL9"/>
<feature type="domain" description="PIN" evidence="9">
    <location>
        <begin position="28"/>
        <end position="136"/>
    </location>
</feature>
<proteinExistence type="inferred from homology"/>
<dbReference type="GO" id="GO:0000287">
    <property type="term" value="F:magnesium ion binding"/>
    <property type="evidence" value="ECO:0007669"/>
    <property type="project" value="UniProtKB-UniRule"/>
</dbReference>
<dbReference type="InterPro" id="IPR002716">
    <property type="entry name" value="PIN_dom"/>
</dbReference>
<name>A0A418KUL9_9ACTN</name>
<evidence type="ECO:0000256" key="4">
    <source>
        <dbReference type="ARBA" id="ARBA00022723"/>
    </source>
</evidence>
<dbReference type="EMBL" id="QUAL01000045">
    <property type="protein sequence ID" value="RIQ32488.1"/>
    <property type="molecule type" value="Genomic_DNA"/>
</dbReference>
<evidence type="ECO:0000256" key="1">
    <source>
        <dbReference type="ARBA" id="ARBA00001946"/>
    </source>
</evidence>
<comment type="cofactor">
    <cofactor evidence="1 8">
        <name>Mg(2+)</name>
        <dbReference type="ChEBI" id="CHEBI:18420"/>
    </cofactor>
</comment>
<reference evidence="10 11" key="1">
    <citation type="submission" date="2018-09" db="EMBL/GenBank/DDBJ databases">
        <title>Isolation, diversity and antifungal activity of actinobacteria from wheat.</title>
        <authorList>
            <person name="Han C."/>
        </authorList>
    </citation>
    <scope>NUCLEOTIDE SEQUENCE [LARGE SCALE GENOMIC DNA]</scope>
    <source>
        <strain evidence="10 11">NEAU-YY265</strain>
    </source>
</reference>
<dbReference type="GO" id="GO:0004540">
    <property type="term" value="F:RNA nuclease activity"/>
    <property type="evidence" value="ECO:0007669"/>
    <property type="project" value="InterPro"/>
</dbReference>
<keyword evidence="11" id="KW-1185">Reference proteome</keyword>
<dbReference type="HAMAP" id="MF_00265">
    <property type="entry name" value="VapC_Nob1"/>
    <property type="match status" value="1"/>
</dbReference>
<dbReference type="EC" id="3.1.-.-" evidence="8"/>
<evidence type="ECO:0000256" key="5">
    <source>
        <dbReference type="ARBA" id="ARBA00022801"/>
    </source>
</evidence>
<dbReference type="InterPro" id="IPR022907">
    <property type="entry name" value="VapC_family"/>
</dbReference>
<dbReference type="Gene3D" id="3.40.50.1010">
    <property type="entry name" value="5'-nuclease"/>
    <property type="match status" value="1"/>
</dbReference>
<evidence type="ECO:0000313" key="10">
    <source>
        <dbReference type="EMBL" id="RIQ32488.1"/>
    </source>
</evidence>
<feature type="binding site" evidence="8">
    <location>
        <position position="119"/>
    </location>
    <ligand>
        <name>Mg(2+)</name>
        <dbReference type="ChEBI" id="CHEBI:18420"/>
    </ligand>
</feature>
<keyword evidence="6 8" id="KW-0460">Magnesium</keyword>
<dbReference type="PANTHER" id="PTHR33653">
    <property type="entry name" value="RIBONUCLEASE VAPC2"/>
    <property type="match status" value="1"/>
</dbReference>
<keyword evidence="5 8" id="KW-0378">Hydrolase</keyword>
<sequence>MPIGSGVTSTRPSIRIRRAVTGEPTRGLIDTNVVIHLAALDPERLPDEMVISAVTLAELSAGPLHTDDADERARRLSVLQHTEATFDPLPFDAEAARVFGQVSAAVLATGRTPRRRVADLLIAATAVANDLPLYTTNPGDFLGLGRLLAVVPLPRPR</sequence>
<evidence type="ECO:0000256" key="7">
    <source>
        <dbReference type="ARBA" id="ARBA00038093"/>
    </source>
</evidence>
<evidence type="ECO:0000313" key="11">
    <source>
        <dbReference type="Proteomes" id="UP000284057"/>
    </source>
</evidence>
<dbReference type="Proteomes" id="UP000284057">
    <property type="component" value="Unassembled WGS sequence"/>
</dbReference>
<dbReference type="InterPro" id="IPR050556">
    <property type="entry name" value="Type_II_TA_system_RNase"/>
</dbReference>
<dbReference type="CDD" id="cd18732">
    <property type="entry name" value="PIN_MtVapC4-C5_like"/>
    <property type="match status" value="1"/>
</dbReference>
<comment type="similarity">
    <text evidence="7 8">Belongs to the PINc/VapC protein family.</text>
</comment>